<comment type="caution">
    <text evidence="2">Lacks conserved residue(s) required for the propagation of feature annotation.</text>
</comment>
<dbReference type="PROSITE" id="PS01180">
    <property type="entry name" value="CUB"/>
    <property type="match status" value="1"/>
</dbReference>
<feature type="disulfide bond" evidence="2">
    <location>
        <begin position="45"/>
        <end position="72"/>
    </location>
</feature>
<feature type="non-terminal residue" evidence="4">
    <location>
        <position position="153"/>
    </location>
</feature>
<dbReference type="Proteomes" id="UP000410492">
    <property type="component" value="Unassembled WGS sequence"/>
</dbReference>
<gene>
    <name evidence="4" type="ORF">CALMAC_LOCUS3000</name>
</gene>
<feature type="domain" description="CUB" evidence="3">
    <location>
        <begin position="45"/>
        <end position="153"/>
    </location>
</feature>
<dbReference type="InterPro" id="IPR000859">
    <property type="entry name" value="CUB_dom"/>
</dbReference>
<name>A0A653BQR0_CALMS</name>
<reference evidence="4 5" key="1">
    <citation type="submission" date="2019-01" db="EMBL/GenBank/DDBJ databases">
        <authorList>
            <person name="Sayadi A."/>
        </authorList>
    </citation>
    <scope>NUCLEOTIDE SEQUENCE [LARGE SCALE GENOMIC DNA]</scope>
</reference>
<dbReference type="SUPFAM" id="SSF49854">
    <property type="entry name" value="Spermadhesin, CUB domain"/>
    <property type="match status" value="1"/>
</dbReference>
<dbReference type="AlphaFoldDB" id="A0A653BQR0"/>
<proteinExistence type="predicted"/>
<protein>
    <recommendedName>
        <fullName evidence="3">CUB domain-containing protein</fullName>
    </recommendedName>
</protein>
<dbReference type="Pfam" id="PF00431">
    <property type="entry name" value="CUB"/>
    <property type="match status" value="1"/>
</dbReference>
<sequence length="153" mass="17300">MEKICKNVTNKQFTTYKNMAFIRFVHYPMTRDAFRITLTSQMSICGPSVLNVTNSIQTLMSPGYPELAPVKCYYNFFYNKGGAASIHLHFVEFDLSDEQIPENLQYVTQCHGDTIELIEDQNVGGPGSGILSPEYIFRGHRKSAPTSFVSAWV</sequence>
<dbReference type="Gene3D" id="2.60.120.290">
    <property type="entry name" value="Spermadhesin, CUB domain"/>
    <property type="match status" value="1"/>
</dbReference>
<evidence type="ECO:0000256" key="1">
    <source>
        <dbReference type="ARBA" id="ARBA00023157"/>
    </source>
</evidence>
<dbReference type="OrthoDB" id="10009301at2759"/>
<accession>A0A653BQR0</accession>
<evidence type="ECO:0000313" key="5">
    <source>
        <dbReference type="Proteomes" id="UP000410492"/>
    </source>
</evidence>
<dbReference type="InterPro" id="IPR035914">
    <property type="entry name" value="Sperma_CUB_dom_sf"/>
</dbReference>
<organism evidence="4 5">
    <name type="scientific">Callosobruchus maculatus</name>
    <name type="common">Southern cowpea weevil</name>
    <name type="synonym">Pulse bruchid</name>
    <dbReference type="NCBI Taxonomy" id="64391"/>
    <lineage>
        <taxon>Eukaryota</taxon>
        <taxon>Metazoa</taxon>
        <taxon>Ecdysozoa</taxon>
        <taxon>Arthropoda</taxon>
        <taxon>Hexapoda</taxon>
        <taxon>Insecta</taxon>
        <taxon>Pterygota</taxon>
        <taxon>Neoptera</taxon>
        <taxon>Endopterygota</taxon>
        <taxon>Coleoptera</taxon>
        <taxon>Polyphaga</taxon>
        <taxon>Cucujiformia</taxon>
        <taxon>Chrysomeloidea</taxon>
        <taxon>Chrysomelidae</taxon>
        <taxon>Bruchinae</taxon>
        <taxon>Bruchini</taxon>
        <taxon>Callosobruchus</taxon>
    </lineage>
</organism>
<evidence type="ECO:0000256" key="2">
    <source>
        <dbReference type="PROSITE-ProRule" id="PRU00059"/>
    </source>
</evidence>
<dbReference type="EMBL" id="CAACVG010003911">
    <property type="protein sequence ID" value="VEN37942.1"/>
    <property type="molecule type" value="Genomic_DNA"/>
</dbReference>
<evidence type="ECO:0000313" key="4">
    <source>
        <dbReference type="EMBL" id="VEN37942.1"/>
    </source>
</evidence>
<keyword evidence="5" id="KW-1185">Reference proteome</keyword>
<keyword evidence="1 2" id="KW-1015">Disulfide bond</keyword>
<evidence type="ECO:0000259" key="3">
    <source>
        <dbReference type="PROSITE" id="PS01180"/>
    </source>
</evidence>